<dbReference type="OrthoDB" id="10250354at2759"/>
<dbReference type="CDD" id="cd06257">
    <property type="entry name" value="DnaJ"/>
    <property type="match status" value="1"/>
</dbReference>
<dbReference type="PROSITE" id="PS50076">
    <property type="entry name" value="DNAJ_2"/>
    <property type="match status" value="1"/>
</dbReference>
<dbReference type="PROSITE" id="PS00636">
    <property type="entry name" value="DNAJ_1"/>
    <property type="match status" value="1"/>
</dbReference>
<dbReference type="EMBL" id="PEDP01001922">
    <property type="protein sequence ID" value="POS83068.1"/>
    <property type="molecule type" value="Genomic_DNA"/>
</dbReference>
<feature type="region of interest" description="Disordered" evidence="1">
    <location>
        <begin position="80"/>
        <end position="433"/>
    </location>
</feature>
<keyword evidence="4" id="KW-1185">Reference proteome</keyword>
<dbReference type="Proteomes" id="UP000237438">
    <property type="component" value="Unassembled WGS sequence"/>
</dbReference>
<reference evidence="3 4" key="1">
    <citation type="submission" date="2017-10" db="EMBL/GenBank/DDBJ databases">
        <title>Development of genomic resources for the powdery mildew, Erysiphe pulchra.</title>
        <authorList>
            <person name="Wadl P.A."/>
            <person name="Mack B.M."/>
            <person name="Moore G."/>
            <person name="Beltz S.B."/>
        </authorList>
    </citation>
    <scope>NUCLEOTIDE SEQUENCE [LARGE SCALE GENOMIC DNA]</scope>
    <source>
        <strain evidence="3">Cflorida</strain>
    </source>
</reference>
<dbReference type="InterPro" id="IPR036869">
    <property type="entry name" value="J_dom_sf"/>
</dbReference>
<feature type="compositionally biased region" description="Polar residues" evidence="1">
    <location>
        <begin position="554"/>
        <end position="573"/>
    </location>
</feature>
<evidence type="ECO:0000259" key="2">
    <source>
        <dbReference type="PROSITE" id="PS50076"/>
    </source>
</evidence>
<evidence type="ECO:0000313" key="3">
    <source>
        <dbReference type="EMBL" id="POS83068.1"/>
    </source>
</evidence>
<dbReference type="PRINTS" id="PR00625">
    <property type="entry name" value="JDOMAIN"/>
</dbReference>
<feature type="compositionally biased region" description="Basic and acidic residues" evidence="1">
    <location>
        <begin position="387"/>
        <end position="399"/>
    </location>
</feature>
<dbReference type="SUPFAM" id="SSF46565">
    <property type="entry name" value="Chaperone J-domain"/>
    <property type="match status" value="1"/>
</dbReference>
<dbReference type="PANTHER" id="PTHR44029:SF1">
    <property type="entry name" value="DNAJ HOMOLOG SUBFAMILY C MEMBER 21"/>
    <property type="match status" value="1"/>
</dbReference>
<feature type="domain" description="J" evidence="2">
    <location>
        <begin position="9"/>
        <end position="75"/>
    </location>
</feature>
<feature type="non-terminal residue" evidence="3">
    <location>
        <position position="814"/>
    </location>
</feature>
<comment type="caution">
    <text evidence="3">The sequence shown here is derived from an EMBL/GenBank/DDBJ whole genome shotgun (WGS) entry which is preliminary data.</text>
</comment>
<dbReference type="GO" id="GO:0005737">
    <property type="term" value="C:cytoplasm"/>
    <property type="evidence" value="ECO:0007669"/>
    <property type="project" value="TreeGrafter"/>
</dbReference>
<evidence type="ECO:0000313" key="4">
    <source>
        <dbReference type="Proteomes" id="UP000237438"/>
    </source>
</evidence>
<feature type="compositionally biased region" description="Polar residues" evidence="1">
    <location>
        <begin position="351"/>
        <end position="360"/>
    </location>
</feature>
<dbReference type="Gene3D" id="1.10.287.110">
    <property type="entry name" value="DnaJ domain"/>
    <property type="match status" value="1"/>
</dbReference>
<feature type="compositionally biased region" description="Polar residues" evidence="1">
    <location>
        <begin position="491"/>
        <end position="519"/>
    </location>
</feature>
<feature type="compositionally biased region" description="Low complexity" evidence="1">
    <location>
        <begin position="403"/>
        <end position="419"/>
    </location>
</feature>
<gene>
    <name evidence="3" type="ORF">EPUL_003960</name>
</gene>
<name>A0A2S4PM24_9PEZI</name>
<evidence type="ECO:0000256" key="1">
    <source>
        <dbReference type="SAM" id="MobiDB-lite"/>
    </source>
</evidence>
<dbReference type="InterPro" id="IPR051964">
    <property type="entry name" value="Chaperone_stress_response"/>
</dbReference>
<feature type="compositionally biased region" description="Basic and acidic residues" evidence="1">
    <location>
        <begin position="297"/>
        <end position="308"/>
    </location>
</feature>
<feature type="compositionally biased region" description="Polar residues" evidence="1">
    <location>
        <begin position="197"/>
        <end position="219"/>
    </location>
</feature>
<dbReference type="PANTHER" id="PTHR44029">
    <property type="entry name" value="DNAJ HOMOLOG SUBFAMILY C MEMBER 21"/>
    <property type="match status" value="1"/>
</dbReference>
<feature type="compositionally biased region" description="Low complexity" evidence="1">
    <location>
        <begin position="586"/>
        <end position="595"/>
    </location>
</feature>
<feature type="compositionally biased region" description="Polar residues" evidence="1">
    <location>
        <begin position="260"/>
        <end position="293"/>
    </location>
</feature>
<feature type="compositionally biased region" description="Polar residues" evidence="1">
    <location>
        <begin position="133"/>
        <end position="146"/>
    </location>
</feature>
<dbReference type="AlphaFoldDB" id="A0A2S4PM24"/>
<protein>
    <recommendedName>
        <fullName evidence="2">J domain-containing protein</fullName>
    </recommendedName>
</protein>
<dbReference type="STRING" id="225359.A0A2S4PM24"/>
<dbReference type="InterPro" id="IPR018253">
    <property type="entry name" value="DnaJ_domain_CS"/>
</dbReference>
<accession>A0A2S4PM24</accession>
<feature type="region of interest" description="Disordered" evidence="1">
    <location>
        <begin position="491"/>
        <end position="539"/>
    </location>
</feature>
<feature type="compositionally biased region" description="Polar residues" evidence="1">
    <location>
        <begin position="528"/>
        <end position="538"/>
    </location>
</feature>
<sequence>MVKPDLSRDYYEDLELCPSSGSVEIKKQYKKLALLYHPDRNVGSSTSDTTKFQRIQAAYEILNDPLVRARYDANRRASNFANTTGSHTKYSTKGNPWSDIGKEYPPPPKPPTARSYKPTPPSNGARRYEKFTPPQQSAYQASQEGSQARKATYDAWEKMRGSHESSATFHSSENDPKPPNPPPRNNSKPNQRERRTPTSSRSQMPDSSNDKSVNQSNSKKSARKKGFMPSTPGGDELPAPRRSYFTTRANPDPPPIPPRNFQSPTQNNHSYFSDETNEANSNIFFSQRISTPYATHGGERFDPFEAPKSRLSRSKSTTEKRQNFSSKNDILNDGINVHSKPSTAHRARSFSGHSNQNQKSPYKENYDTEETIDIPSTSKSSNHTKSTKIELDGEQKISEDISDNSSISSISPVHISSRSKIVDPTSNKKSNIHGKANMIDNRFSFSIDDDTFISTNDTQQKPRFGKSMENISTKFSAEEWDGKFSAGSNSDCFKLNSNTGRTSSQPGNRGRTRSPTKPQASGKRAAKTENSNENSSGRKFSVDEWAETFQQQTFMPPLSMSQSIARPVTSASNSRKRRTTPGIRPLLSNSTLSLSDNINESKNQHKPSQESSSFDMNSENVATPEPMDIDTPLDSDENPIVPKLKNNNPIKKFKSQESRASHPKLPIDEVEAQTSALKVNFSDLKIKDLVLDFPLPPKPPVLSQRKISSASIYRDYEARYQQYMLEWDQFDKKFLLHLVARKNKNESLGDKRWKEQAAEYYRNSVKEDQIVLRKWAEAKETHEKVITEWIVFIDINKGIELVEVEAEKNIQVEA</sequence>
<feature type="region of interest" description="Disordered" evidence="1">
    <location>
        <begin position="554"/>
        <end position="663"/>
    </location>
</feature>
<dbReference type="Pfam" id="PF00226">
    <property type="entry name" value="DnaJ"/>
    <property type="match status" value="1"/>
</dbReference>
<dbReference type="InterPro" id="IPR001623">
    <property type="entry name" value="DnaJ_domain"/>
</dbReference>
<dbReference type="SMART" id="SM00271">
    <property type="entry name" value="DnaJ"/>
    <property type="match status" value="1"/>
</dbReference>
<feature type="compositionally biased region" description="Acidic residues" evidence="1">
    <location>
        <begin position="627"/>
        <end position="637"/>
    </location>
</feature>
<feature type="compositionally biased region" description="Polar residues" evidence="1">
    <location>
        <begin position="80"/>
        <end position="95"/>
    </location>
</feature>
<feature type="compositionally biased region" description="Polar residues" evidence="1">
    <location>
        <begin position="609"/>
        <end position="621"/>
    </location>
</feature>
<feature type="compositionally biased region" description="Basic and acidic residues" evidence="1">
    <location>
        <begin position="151"/>
        <end position="163"/>
    </location>
</feature>
<organism evidence="3 4">
    <name type="scientific">Erysiphe pulchra</name>
    <dbReference type="NCBI Taxonomy" id="225359"/>
    <lineage>
        <taxon>Eukaryota</taxon>
        <taxon>Fungi</taxon>
        <taxon>Dikarya</taxon>
        <taxon>Ascomycota</taxon>
        <taxon>Pezizomycotina</taxon>
        <taxon>Leotiomycetes</taxon>
        <taxon>Erysiphales</taxon>
        <taxon>Erysiphaceae</taxon>
        <taxon>Erysiphe</taxon>
    </lineage>
</organism>
<proteinExistence type="predicted"/>